<keyword evidence="2" id="KW-1185">Reference proteome</keyword>
<protein>
    <recommendedName>
        <fullName evidence="3">PPPDE domain-containing protein</fullName>
    </recommendedName>
</protein>
<evidence type="ECO:0000313" key="2">
    <source>
        <dbReference type="Proteomes" id="UP001189429"/>
    </source>
</evidence>
<name>A0ABN9PU92_9DINO</name>
<sequence length="167" mass="19135">MLEATGSECTIGRLVRFWQKPEHVVLAGRKVEIPKRVQGGMSAFAHVGLLVHVRPGPRQKRSRWLQLDWFREGLLCRRTQEEPAIRDELFRGEVELDVPVCGGWSLLVAVLREIEHHSYGLLFWNCHHFAEHVWTGLQQPASDGQACQAILMTRPAHYPPTDEQDLL</sequence>
<dbReference type="EMBL" id="CAUYUJ010001623">
    <property type="protein sequence ID" value="CAK0796781.1"/>
    <property type="molecule type" value="Genomic_DNA"/>
</dbReference>
<organism evidence="1 2">
    <name type="scientific">Prorocentrum cordatum</name>
    <dbReference type="NCBI Taxonomy" id="2364126"/>
    <lineage>
        <taxon>Eukaryota</taxon>
        <taxon>Sar</taxon>
        <taxon>Alveolata</taxon>
        <taxon>Dinophyceae</taxon>
        <taxon>Prorocentrales</taxon>
        <taxon>Prorocentraceae</taxon>
        <taxon>Prorocentrum</taxon>
    </lineage>
</organism>
<accession>A0ABN9PU92</accession>
<gene>
    <name evidence="1" type="ORF">PCOR1329_LOCUS6064</name>
</gene>
<evidence type="ECO:0008006" key="3">
    <source>
        <dbReference type="Google" id="ProtNLM"/>
    </source>
</evidence>
<dbReference type="Proteomes" id="UP001189429">
    <property type="component" value="Unassembled WGS sequence"/>
</dbReference>
<evidence type="ECO:0000313" key="1">
    <source>
        <dbReference type="EMBL" id="CAK0796781.1"/>
    </source>
</evidence>
<comment type="caution">
    <text evidence="1">The sequence shown here is derived from an EMBL/GenBank/DDBJ whole genome shotgun (WGS) entry which is preliminary data.</text>
</comment>
<proteinExistence type="predicted"/>
<reference evidence="1" key="1">
    <citation type="submission" date="2023-10" db="EMBL/GenBank/DDBJ databases">
        <authorList>
            <person name="Chen Y."/>
            <person name="Shah S."/>
            <person name="Dougan E. K."/>
            <person name="Thang M."/>
            <person name="Chan C."/>
        </authorList>
    </citation>
    <scope>NUCLEOTIDE SEQUENCE [LARGE SCALE GENOMIC DNA]</scope>
</reference>